<dbReference type="Pfam" id="PF09339">
    <property type="entry name" value="HTH_IclR"/>
    <property type="match status" value="1"/>
</dbReference>
<dbReference type="Gene3D" id="3.30.450.40">
    <property type="match status" value="1"/>
</dbReference>
<dbReference type="Pfam" id="PF01614">
    <property type="entry name" value="IclR_C"/>
    <property type="match status" value="1"/>
</dbReference>
<dbReference type="Gene3D" id="1.10.10.10">
    <property type="entry name" value="Winged helix-like DNA-binding domain superfamily/Winged helix DNA-binding domain"/>
    <property type="match status" value="1"/>
</dbReference>
<dbReference type="InterPro" id="IPR014757">
    <property type="entry name" value="Tscrpt_reg_IclR_C"/>
</dbReference>
<evidence type="ECO:0000259" key="5">
    <source>
        <dbReference type="PROSITE" id="PS51078"/>
    </source>
</evidence>
<dbReference type="SUPFAM" id="SSF55781">
    <property type="entry name" value="GAF domain-like"/>
    <property type="match status" value="1"/>
</dbReference>
<feature type="domain" description="HTH iclR-type" evidence="4">
    <location>
        <begin position="7"/>
        <end position="66"/>
    </location>
</feature>
<dbReference type="PANTHER" id="PTHR30136">
    <property type="entry name" value="HELIX-TURN-HELIX TRANSCRIPTIONAL REGULATOR, ICLR FAMILY"/>
    <property type="match status" value="1"/>
</dbReference>
<reference evidence="6 7" key="1">
    <citation type="journal article" date="2019" name="Int. J. Syst. Evol. Microbiol.">
        <title>The Global Catalogue of Microorganisms (GCM) 10K type strain sequencing project: providing services to taxonomists for standard genome sequencing and annotation.</title>
        <authorList>
            <consortium name="The Broad Institute Genomics Platform"/>
            <consortium name="The Broad Institute Genome Sequencing Center for Infectious Disease"/>
            <person name="Wu L."/>
            <person name="Ma J."/>
        </authorList>
    </citation>
    <scope>NUCLEOTIDE SEQUENCE [LARGE SCALE GENOMIC DNA]</scope>
    <source>
        <strain evidence="6 7">CGMCC 1.12543</strain>
    </source>
</reference>
<dbReference type="SMART" id="SM00346">
    <property type="entry name" value="HTH_ICLR"/>
    <property type="match status" value="1"/>
</dbReference>
<keyword evidence="3" id="KW-0804">Transcription</keyword>
<organism evidence="6 7">
    <name type="scientific">Halomarina salina</name>
    <dbReference type="NCBI Taxonomy" id="1872699"/>
    <lineage>
        <taxon>Archaea</taxon>
        <taxon>Methanobacteriati</taxon>
        <taxon>Methanobacteriota</taxon>
        <taxon>Stenosarchaea group</taxon>
        <taxon>Halobacteria</taxon>
        <taxon>Halobacteriales</taxon>
        <taxon>Natronomonadaceae</taxon>
        <taxon>Halomarina</taxon>
    </lineage>
</organism>
<dbReference type="Proteomes" id="UP001596099">
    <property type="component" value="Unassembled WGS sequence"/>
</dbReference>
<dbReference type="PANTHER" id="PTHR30136:SF35">
    <property type="entry name" value="HTH-TYPE TRANSCRIPTIONAL REGULATOR RV1719"/>
    <property type="match status" value="1"/>
</dbReference>
<dbReference type="InterPro" id="IPR050707">
    <property type="entry name" value="HTH_MetabolicPath_Reg"/>
</dbReference>
<name>A0ABD5RU54_9EURY</name>
<dbReference type="PROSITE" id="PS51077">
    <property type="entry name" value="HTH_ICLR"/>
    <property type="match status" value="1"/>
</dbReference>
<comment type="caution">
    <text evidence="6">The sequence shown here is derived from an EMBL/GenBank/DDBJ whole genome shotgun (WGS) entry which is preliminary data.</text>
</comment>
<dbReference type="InterPro" id="IPR029016">
    <property type="entry name" value="GAF-like_dom_sf"/>
</dbReference>
<proteinExistence type="predicted"/>
<evidence type="ECO:0000256" key="3">
    <source>
        <dbReference type="ARBA" id="ARBA00023163"/>
    </source>
</evidence>
<protein>
    <submittedName>
        <fullName evidence="6">IclR family transcriptional regulator</fullName>
    </submittedName>
</protein>
<evidence type="ECO:0000256" key="2">
    <source>
        <dbReference type="ARBA" id="ARBA00023125"/>
    </source>
</evidence>
<dbReference type="SUPFAM" id="SSF46785">
    <property type="entry name" value="Winged helix' DNA-binding domain"/>
    <property type="match status" value="1"/>
</dbReference>
<gene>
    <name evidence="6" type="ORF">ACFPYI_20335</name>
</gene>
<evidence type="ECO:0000259" key="4">
    <source>
        <dbReference type="PROSITE" id="PS51077"/>
    </source>
</evidence>
<evidence type="ECO:0000313" key="6">
    <source>
        <dbReference type="EMBL" id="MFC5973684.1"/>
    </source>
</evidence>
<accession>A0ABD5RU54</accession>
<dbReference type="EMBL" id="JBHSQH010000004">
    <property type="protein sequence ID" value="MFC5973684.1"/>
    <property type="molecule type" value="Genomic_DNA"/>
</dbReference>
<keyword evidence="2" id="KW-0238">DNA-binding</keyword>
<keyword evidence="7" id="KW-1185">Reference proteome</keyword>
<keyword evidence="1" id="KW-0805">Transcription regulation</keyword>
<dbReference type="RefSeq" id="WP_246989506.1">
    <property type="nucleotide sequence ID" value="NZ_JALLGW010000005.1"/>
</dbReference>
<dbReference type="InterPro" id="IPR005471">
    <property type="entry name" value="Tscrpt_reg_IclR_N"/>
</dbReference>
<feature type="domain" description="IclR-ED" evidence="5">
    <location>
        <begin position="67"/>
        <end position="248"/>
    </location>
</feature>
<sequence length="249" mass="27622">MTSSKSIKSVRTAFDIIQLLSEFSNLTATKLADELEMNRSTVHDYLRTLTEEGYVINLNGEYCLSHKFLNLGGNRRKRNELFRTARPVLRDLATSKGAPVVLTIEERGYGVVLYTVSGENMQNALIHEGTHFLLHSAAPGKAILAHSPEEKVEDIIESRGLAAVTDQTITDENELQSELRNIRNQEYAIDREEIGIGLQGIGTAITDSESGEVAGAISMYVPAKKSHQKDIIDSLLEAANVIEVELYYR</sequence>
<dbReference type="InterPro" id="IPR036390">
    <property type="entry name" value="WH_DNA-bd_sf"/>
</dbReference>
<dbReference type="InterPro" id="IPR036388">
    <property type="entry name" value="WH-like_DNA-bd_sf"/>
</dbReference>
<dbReference type="AlphaFoldDB" id="A0ABD5RU54"/>
<evidence type="ECO:0000313" key="7">
    <source>
        <dbReference type="Proteomes" id="UP001596099"/>
    </source>
</evidence>
<dbReference type="GO" id="GO:0003677">
    <property type="term" value="F:DNA binding"/>
    <property type="evidence" value="ECO:0007669"/>
    <property type="project" value="UniProtKB-KW"/>
</dbReference>
<evidence type="ECO:0000256" key="1">
    <source>
        <dbReference type="ARBA" id="ARBA00023015"/>
    </source>
</evidence>
<dbReference type="PROSITE" id="PS51078">
    <property type="entry name" value="ICLR_ED"/>
    <property type="match status" value="1"/>
</dbReference>
<dbReference type="GeneID" id="73607481"/>
<dbReference type="GO" id="GO:0006355">
    <property type="term" value="P:regulation of DNA-templated transcription"/>
    <property type="evidence" value="ECO:0007669"/>
    <property type="project" value="UniProtKB-ARBA"/>
</dbReference>